<dbReference type="Gene3D" id="2.130.10.10">
    <property type="entry name" value="YVTN repeat-like/Quinoprotein amine dehydrogenase"/>
    <property type="match status" value="4"/>
</dbReference>
<evidence type="ECO:0000259" key="3">
    <source>
        <dbReference type="Pfam" id="PF15902"/>
    </source>
</evidence>
<dbReference type="RefSeq" id="WP_115123671.1">
    <property type="nucleotide sequence ID" value="NZ_QRAO01000003.1"/>
</dbReference>
<dbReference type="InterPro" id="IPR015943">
    <property type="entry name" value="WD40/YVTN_repeat-like_dom_sf"/>
</dbReference>
<gene>
    <name evidence="4" type="ORF">C8D94_10353</name>
</gene>
<feature type="signal peptide" evidence="2">
    <location>
        <begin position="1"/>
        <end position="23"/>
    </location>
</feature>
<dbReference type="CDD" id="cd15482">
    <property type="entry name" value="Sialidase_non-viral"/>
    <property type="match status" value="1"/>
</dbReference>
<feature type="domain" description="Sortilin N-terminal" evidence="3">
    <location>
        <begin position="136"/>
        <end position="267"/>
    </location>
</feature>
<evidence type="ECO:0000313" key="5">
    <source>
        <dbReference type="Proteomes" id="UP000255317"/>
    </source>
</evidence>
<evidence type="ECO:0000313" key="4">
    <source>
        <dbReference type="EMBL" id="RDK85235.1"/>
    </source>
</evidence>
<protein>
    <submittedName>
        <fullName evidence="4">Sortilin (Neurotensin receptor 3)</fullName>
    </submittedName>
</protein>
<dbReference type="InterPro" id="IPR050310">
    <property type="entry name" value="VPS10-sortilin"/>
</dbReference>
<dbReference type="AlphaFoldDB" id="A0A370QA30"/>
<dbReference type="EMBL" id="QRAO01000003">
    <property type="protein sequence ID" value="RDK85235.1"/>
    <property type="molecule type" value="Genomic_DNA"/>
</dbReference>
<dbReference type="SUPFAM" id="SSF63825">
    <property type="entry name" value="YWTD domain"/>
    <property type="match status" value="1"/>
</dbReference>
<feature type="chain" id="PRO_5017034315" evidence="2">
    <location>
        <begin position="24"/>
        <end position="1092"/>
    </location>
</feature>
<evidence type="ECO:0000256" key="1">
    <source>
        <dbReference type="ARBA" id="ARBA00022737"/>
    </source>
</evidence>
<keyword evidence="5" id="KW-1185">Reference proteome</keyword>
<name>A0A370QA30_9FLAO</name>
<dbReference type="OrthoDB" id="9757809at2"/>
<dbReference type="SUPFAM" id="SSF110296">
    <property type="entry name" value="Oligoxyloglucan reducing end-specific cellobiohydrolase"/>
    <property type="match status" value="2"/>
</dbReference>
<evidence type="ECO:0000256" key="2">
    <source>
        <dbReference type="SAM" id="SignalP"/>
    </source>
</evidence>
<keyword evidence="1" id="KW-0677">Repeat</keyword>
<dbReference type="Proteomes" id="UP000255317">
    <property type="component" value="Unassembled WGS sequence"/>
</dbReference>
<sequence>MKIRYTLIALVVFSFIFSAETNAQRKKNQKNTTTSASILDSVINGLEFRSIGPAFMSGRISDIEIHPYNENIWYVAVGSGGVWKTVNSGTTWTPIFDDQPSYSIGTVTLDPQNPNIVWVGSGEDSGGRHVGYGDGVYKSMDGGTTWKNVGLKNSEHISRIIVHPEDSNTVWVTAQGPLWSKGGDRGIYKTTDGGATWNKTLGDDEWVGATDLELDPTNPDILYAATWQRHRTVAAYVGGGPGTGLYKSADGGDTWTELKTGLPDTWMGKIGIAISPQSPDVIYAAIEEERRTGGLYRSENGGQSWKKMSNTVSGGTGPHYYQELYASPHHEGFLYLMDNTLQISEDGGKTFYRMNRKNKHGDNHAIAFRESDPDYLIVGTDGGLYETFDHTKTWKYVENLPVTQFYKVAVDDAEPFYNVFGGTQDNSTEGGPSRTDNVHGVQNSDWRVILNWDGHQPATEPGNPNIMYAERQEGTLSRIDMKTGEVIDIQPQAGANEKTERFNWDAPILVSPHNPTTIYFASQRVWKSDNRGDDWTAISADLTKNEERITLPIMGKQQSWDAPWDVYAMSNYNTITSLAESPKQKGLLYAGTDDGSIQISENDGGSWRKVNVGNIPGVPSTAFVNDIKADMFDANTVYVVLDNHKYGDFTPYLLKSTDKGNTWTSLRSNLPDRTLLWRIVQDHVKPNLLFLASEFGIYVSVNGGKHWTKMKGGVPTISFRDLAIQRRENDLVGASFGRGFYILDDYTALREITEDALKNETAMLFPVRDAWWYIPKSHLSFDAGKGSQGDDHFVAPNPDFGAMFTYYLKESYQTSKAKRKAKEKDMQDTNIPFAGWEALEKEVLETEPQLVFTVTDTQGNVVRNLTAPAKKGIHRIAWDLRYPSLDAITLQQKKKDENASGLLAPPGSYSVTMYLNDNGNVTKLTDAERFEVKPLYESSIKTVPPQEASAFWRTFENTQRSSAQLNMGLDKSIRRAKAMQTALNRSRVQPGALNEKIMKVLEDLQQLNTELNGNYARNEIGEKGNPTLGDRMFAIYRGIERSTYGPTSSHKQQLQIVQQQISNALAKLKVSQQALDVLYDQLQAAGAPYVEH</sequence>
<dbReference type="PANTHER" id="PTHR12106:SF27">
    <property type="entry name" value="SORTILIN-RELATED RECEPTOR"/>
    <property type="match status" value="1"/>
</dbReference>
<dbReference type="Pfam" id="PF15902">
    <property type="entry name" value="Sortilin-Vps10"/>
    <property type="match status" value="1"/>
</dbReference>
<dbReference type="PANTHER" id="PTHR12106">
    <property type="entry name" value="SORTILIN RELATED"/>
    <property type="match status" value="1"/>
</dbReference>
<comment type="caution">
    <text evidence="4">The sequence shown here is derived from an EMBL/GenBank/DDBJ whole genome shotgun (WGS) entry which is preliminary data.</text>
</comment>
<keyword evidence="4" id="KW-0675">Receptor</keyword>
<reference evidence="4 5" key="1">
    <citation type="submission" date="2018-07" db="EMBL/GenBank/DDBJ databases">
        <title>Genomic Encyclopedia of Type Strains, Phase IV (KMG-IV): sequencing the most valuable type-strain genomes for metagenomic binning, comparative biology and taxonomic classification.</title>
        <authorList>
            <person name="Goeker M."/>
        </authorList>
    </citation>
    <scope>NUCLEOTIDE SEQUENCE [LARGE SCALE GENOMIC DNA]</scope>
    <source>
        <strain evidence="4 5">DSM 101478</strain>
    </source>
</reference>
<dbReference type="Gene3D" id="2.60.40.4070">
    <property type="match status" value="1"/>
</dbReference>
<dbReference type="InterPro" id="IPR031778">
    <property type="entry name" value="Sortilin_N"/>
</dbReference>
<keyword evidence="2" id="KW-0732">Signal</keyword>
<proteinExistence type="predicted"/>
<accession>A0A370QA30</accession>
<organism evidence="4 5">
    <name type="scientific">Marinirhabdus gelatinilytica</name>
    <dbReference type="NCBI Taxonomy" id="1703343"/>
    <lineage>
        <taxon>Bacteria</taxon>
        <taxon>Pseudomonadati</taxon>
        <taxon>Bacteroidota</taxon>
        <taxon>Flavobacteriia</taxon>
        <taxon>Flavobacteriales</taxon>
        <taxon>Flavobacteriaceae</taxon>
    </lineage>
</organism>